<proteinExistence type="predicted"/>
<protein>
    <submittedName>
        <fullName evidence="1">Uncharacterized protein</fullName>
    </submittedName>
</protein>
<sequence length="162" mass="18877">MGRALDERLPQEAVNMLCEKFVGRFRLAIVAMEKIVESNEQAAWKINIEDKEDKLVSWARRDIIGNLYYELRRTHNKYGTYSEQLVNSIDNIPSLHFYERCIFGIGNVVLNQADPQLMEHAFGRIKMIQGRAVTVLDEPFISKAVENCFVAMDPYFKKETQW</sequence>
<evidence type="ECO:0000313" key="2">
    <source>
        <dbReference type="Proteomes" id="UP000696485"/>
    </source>
</evidence>
<comment type="caution">
    <text evidence="1">The sequence shown here is derived from an EMBL/GenBank/DDBJ whole genome shotgun (WGS) entry which is preliminary data.</text>
</comment>
<feature type="non-terminal residue" evidence="1">
    <location>
        <position position="162"/>
    </location>
</feature>
<dbReference type="Proteomes" id="UP000696485">
    <property type="component" value="Unassembled WGS sequence"/>
</dbReference>
<gene>
    <name evidence="1" type="ORF">BG006_002321</name>
</gene>
<organism evidence="1 2">
    <name type="scientific">Podila minutissima</name>
    <dbReference type="NCBI Taxonomy" id="64525"/>
    <lineage>
        <taxon>Eukaryota</taxon>
        <taxon>Fungi</taxon>
        <taxon>Fungi incertae sedis</taxon>
        <taxon>Mucoromycota</taxon>
        <taxon>Mortierellomycotina</taxon>
        <taxon>Mortierellomycetes</taxon>
        <taxon>Mortierellales</taxon>
        <taxon>Mortierellaceae</taxon>
        <taxon>Podila</taxon>
    </lineage>
</organism>
<keyword evidence="2" id="KW-1185">Reference proteome</keyword>
<dbReference type="AlphaFoldDB" id="A0A9P5VGS9"/>
<evidence type="ECO:0000313" key="1">
    <source>
        <dbReference type="EMBL" id="KAF9322517.1"/>
    </source>
</evidence>
<dbReference type="EMBL" id="JAAAUY010001529">
    <property type="protein sequence ID" value="KAF9322517.1"/>
    <property type="molecule type" value="Genomic_DNA"/>
</dbReference>
<accession>A0A9P5VGS9</accession>
<name>A0A9P5VGS9_9FUNG</name>
<reference evidence="1" key="1">
    <citation type="journal article" date="2020" name="Fungal Divers.">
        <title>Resolving the Mortierellaceae phylogeny through synthesis of multi-gene phylogenetics and phylogenomics.</title>
        <authorList>
            <person name="Vandepol N."/>
            <person name="Liber J."/>
            <person name="Desiro A."/>
            <person name="Na H."/>
            <person name="Kennedy M."/>
            <person name="Barry K."/>
            <person name="Grigoriev I.V."/>
            <person name="Miller A.N."/>
            <person name="O'Donnell K."/>
            <person name="Stajich J.E."/>
            <person name="Bonito G."/>
        </authorList>
    </citation>
    <scope>NUCLEOTIDE SEQUENCE</scope>
    <source>
        <strain evidence="1">NVP1</strain>
    </source>
</reference>